<evidence type="ECO:0000313" key="3">
    <source>
        <dbReference type="EMBL" id="ROR97843.1"/>
    </source>
</evidence>
<dbReference type="Proteomes" id="UP000275356">
    <property type="component" value="Unassembled WGS sequence"/>
</dbReference>
<evidence type="ECO:0000313" key="4">
    <source>
        <dbReference type="Proteomes" id="UP000275356"/>
    </source>
</evidence>
<dbReference type="AlphaFoldDB" id="A0A3N2D2M8"/>
<dbReference type="EMBL" id="RKHQ01000001">
    <property type="protein sequence ID" value="ROR97843.1"/>
    <property type="molecule type" value="Genomic_DNA"/>
</dbReference>
<dbReference type="EMBL" id="RKHQ01000002">
    <property type="protein sequence ID" value="ROR94020.1"/>
    <property type="molecule type" value="Genomic_DNA"/>
</dbReference>
<gene>
    <name evidence="3" type="ORF">EDD28_2452</name>
    <name evidence="2" type="ORF">EDD28_3450</name>
</gene>
<keyword evidence="4" id="KW-1185">Reference proteome</keyword>
<organism evidence="2 4">
    <name type="scientific">Salana multivorans</name>
    <dbReference type="NCBI Taxonomy" id="120377"/>
    <lineage>
        <taxon>Bacteria</taxon>
        <taxon>Bacillati</taxon>
        <taxon>Actinomycetota</taxon>
        <taxon>Actinomycetes</taxon>
        <taxon>Micrococcales</taxon>
        <taxon>Beutenbergiaceae</taxon>
        <taxon>Salana</taxon>
    </lineage>
</organism>
<protein>
    <submittedName>
        <fullName evidence="2">Uncharacterized protein DUF955</fullName>
    </submittedName>
</protein>
<dbReference type="Pfam" id="PF06114">
    <property type="entry name" value="Peptidase_M78"/>
    <property type="match status" value="1"/>
</dbReference>
<evidence type="ECO:0000313" key="2">
    <source>
        <dbReference type="EMBL" id="ROR94020.1"/>
    </source>
</evidence>
<dbReference type="OrthoDB" id="4727201at2"/>
<sequence>MLTTPDAIFDAAHSLGVRVEWADLDDDHGIYDHERRTITLHLCLTGVQIVSTAAHEYSHAFHRDEPIRDRREHDRRERRADVEAARMLISPEEYARAERLVGPDAGAIAEELGVSRWVVETFQREAGHGRGWTCTVARRAALSSFRG</sequence>
<name>A0A3N2D2M8_9MICO</name>
<feature type="domain" description="IrrE N-terminal-like" evidence="1">
    <location>
        <begin position="15"/>
        <end position="119"/>
    </location>
</feature>
<comment type="caution">
    <text evidence="2">The sequence shown here is derived from an EMBL/GenBank/DDBJ whole genome shotgun (WGS) entry which is preliminary data.</text>
</comment>
<proteinExistence type="predicted"/>
<dbReference type="InterPro" id="IPR010359">
    <property type="entry name" value="IrrE_HExxH"/>
</dbReference>
<accession>A0A3N2D2M8</accession>
<evidence type="ECO:0000259" key="1">
    <source>
        <dbReference type="Pfam" id="PF06114"/>
    </source>
</evidence>
<dbReference type="Gene3D" id="1.10.10.2910">
    <property type="match status" value="1"/>
</dbReference>
<dbReference type="RefSeq" id="WP_123739823.1">
    <property type="nucleotide sequence ID" value="NZ_RKHQ01000001.1"/>
</dbReference>
<reference evidence="2 4" key="1">
    <citation type="submission" date="2018-11" db="EMBL/GenBank/DDBJ databases">
        <title>Sequencing the genomes of 1000 actinobacteria strains.</title>
        <authorList>
            <person name="Klenk H.-P."/>
        </authorList>
    </citation>
    <scope>NUCLEOTIDE SEQUENCE [LARGE SCALE GENOMIC DNA]</scope>
    <source>
        <strain evidence="2 4">DSM 13521</strain>
    </source>
</reference>